<evidence type="ECO:0000313" key="2">
    <source>
        <dbReference type="EMBL" id="AWY98034.1"/>
    </source>
</evidence>
<dbReference type="EMBL" id="CP030280">
    <property type="protein sequence ID" value="AWY98034.1"/>
    <property type="molecule type" value="Genomic_DNA"/>
</dbReference>
<proteinExistence type="predicted"/>
<dbReference type="PROSITE" id="PS51257">
    <property type="entry name" value="PROKAR_LIPOPROTEIN"/>
    <property type="match status" value="1"/>
</dbReference>
<gene>
    <name evidence="2" type="ORF">DQQ01_07635</name>
</gene>
<accession>A0A2Z4UB04</accession>
<keyword evidence="3" id="KW-1185">Reference proteome</keyword>
<evidence type="ECO:0000256" key="1">
    <source>
        <dbReference type="SAM" id="SignalP"/>
    </source>
</evidence>
<evidence type="ECO:0008006" key="4">
    <source>
        <dbReference type="Google" id="ProtNLM"/>
    </source>
</evidence>
<dbReference type="RefSeq" id="WP_111919530.1">
    <property type="nucleotide sequence ID" value="NZ_CP030280.1"/>
</dbReference>
<dbReference type="AlphaFoldDB" id="A0A2Z4UB04"/>
<dbReference type="OrthoDB" id="9977249at2"/>
<organism evidence="2 3">
    <name type="scientific">Blautia argi</name>
    <dbReference type="NCBI Taxonomy" id="1912897"/>
    <lineage>
        <taxon>Bacteria</taxon>
        <taxon>Bacillati</taxon>
        <taxon>Bacillota</taxon>
        <taxon>Clostridia</taxon>
        <taxon>Lachnospirales</taxon>
        <taxon>Lachnospiraceae</taxon>
        <taxon>Blautia</taxon>
    </lineage>
</organism>
<protein>
    <recommendedName>
        <fullName evidence="4">Lipoprotein</fullName>
    </recommendedName>
</protein>
<keyword evidence="1" id="KW-0732">Signal</keyword>
<dbReference type="Proteomes" id="UP000250003">
    <property type="component" value="Chromosome"/>
</dbReference>
<feature type="signal peptide" evidence="1">
    <location>
        <begin position="1"/>
        <end position="25"/>
    </location>
</feature>
<feature type="chain" id="PRO_5039268967" description="Lipoprotein" evidence="1">
    <location>
        <begin position="26"/>
        <end position="284"/>
    </location>
</feature>
<name>A0A2Z4UB04_9FIRM</name>
<dbReference type="KEGG" id="blau:DQQ01_07635"/>
<sequence length="284" mass="33211">MLKNRIKFIALTLVFAFLLSGCSTKKTGQEWNSYNENSEWSYFMPMDVDRDVVPFVFPGKYVVDTEIETQNEFKTYIERYTELETCKLLFYDIDRGTVQKKVDCKRILEEYLQDYQIAEEQIIPCLYQQNNCVCVILEKIGYRKSSGDPLPKIGIIIDVDTEKIIGEVSEMNFEKNHLLYKNEETESITEEFLAANDLPSMKVVYYHDFNIYAMQMHLADISSDAEIFKIFPTLKGGSAEKNKTICFYAEESKIEKIMKQFLPKEQEITWPKANTNEMKVIPRV</sequence>
<reference evidence="3" key="1">
    <citation type="submission" date="2018-06" db="EMBL/GenBank/DDBJ databases">
        <title>Description of Blautia argi sp. nov., a new anaerobic isolated from dog feces.</title>
        <authorList>
            <person name="Chang Y.-H."/>
            <person name="Paek J."/>
            <person name="Shin Y."/>
        </authorList>
    </citation>
    <scope>NUCLEOTIDE SEQUENCE [LARGE SCALE GENOMIC DNA]</scope>
    <source>
        <strain evidence="3">KCTC 15426</strain>
    </source>
</reference>
<evidence type="ECO:0000313" key="3">
    <source>
        <dbReference type="Proteomes" id="UP000250003"/>
    </source>
</evidence>